<gene>
    <name evidence="5" type="ORF">BEMITA_LOCUS9130</name>
</gene>
<organism evidence="5 6">
    <name type="scientific">Bemisia tabaci</name>
    <name type="common">Sweetpotato whitefly</name>
    <name type="synonym">Aleurodes tabaci</name>
    <dbReference type="NCBI Taxonomy" id="7038"/>
    <lineage>
        <taxon>Eukaryota</taxon>
        <taxon>Metazoa</taxon>
        <taxon>Ecdysozoa</taxon>
        <taxon>Arthropoda</taxon>
        <taxon>Hexapoda</taxon>
        <taxon>Insecta</taxon>
        <taxon>Pterygota</taxon>
        <taxon>Neoptera</taxon>
        <taxon>Paraneoptera</taxon>
        <taxon>Hemiptera</taxon>
        <taxon>Sternorrhyncha</taxon>
        <taxon>Aleyrodoidea</taxon>
        <taxon>Aleyrodidae</taxon>
        <taxon>Aleyrodinae</taxon>
        <taxon>Bemisia</taxon>
    </lineage>
</organism>
<dbReference type="GO" id="GO:0006406">
    <property type="term" value="P:mRNA export from nucleus"/>
    <property type="evidence" value="ECO:0007669"/>
    <property type="project" value="TreeGrafter"/>
</dbReference>
<keyword evidence="3" id="KW-0539">Nucleus</keyword>
<dbReference type="PANTHER" id="PTHR13375">
    <property type="entry name" value="FMS INTERACTING PROTEIN"/>
    <property type="match status" value="1"/>
</dbReference>
<feature type="coiled-coil region" evidence="4">
    <location>
        <begin position="198"/>
        <end position="225"/>
    </location>
</feature>
<evidence type="ECO:0000256" key="3">
    <source>
        <dbReference type="ARBA" id="ARBA00023242"/>
    </source>
</evidence>
<dbReference type="InterPro" id="IPR019163">
    <property type="entry name" value="THO_Thoc5"/>
</dbReference>
<keyword evidence="4" id="KW-0175">Coiled coil</keyword>
<sequence>MVKDSIATKQNNGTSDIKVEVVHIKSDVYQQAVQFEEREALERDPDKDLVLCLDSCQKFRDLMNEIFALKCEPSQSAEDSKALIEEKKISAALLSVSLKKLNRLEKIRTKNLREELHQKKQLVDSYELQLQNLLYELMYLKKEVTKCLQFKSKDEDIELIPVEQFYAEAPDSVKEEDITSQDPHKLRLARLQWELLQRQQLATKCKELQEEKERVTTEIKRKRSQLENLAPLLKTVLATAKPVLDNLGLTAGHSLNEHPLASVLPHPLYFLYVQSVALKEVTDESMVVLINGEEEEALRAKEYVIDSQMLEDSDSDAEPEFQKEERHSWKDPKLDKKAEHLKKLLAEHPLSLTISIPINENGSSISMKFSYLLNLRVVTVRISVQISESIRGISASALLNPFNILSALYPGDYGEISPNPANFHQLKQVGVQSFDREALGTPYNWAQKIAGLDFEGCTSVNKIEAKCSISQENLPSVMKAIKRRLKSRIALCKQIQDFEVGCVMVPPPLMEHFPPKRQCELTQWRQIAFSEYEALGYTKHFVDNAVVTKYDIFFKTLLTRINPGIDVQLYVAVAVRANYPEAPPVFAVCCSNEKNLIPEEIYARGKTALNDECVRNMEREVNCHWNEVVQDLSDSNRTAVLFTAQMLKLMSCFDVMIDALAPSASGSREKMYMEPLKGRDRAYPLRYVQRNGGIFMHR</sequence>
<evidence type="ECO:0000256" key="4">
    <source>
        <dbReference type="SAM" id="Coils"/>
    </source>
</evidence>
<dbReference type="AlphaFoldDB" id="A0A9P0F3H4"/>
<dbReference type="Proteomes" id="UP001152759">
    <property type="component" value="Chromosome 5"/>
</dbReference>
<accession>A0A9P0F3H4</accession>
<keyword evidence="6" id="KW-1185">Reference proteome</keyword>
<comment type="similarity">
    <text evidence="2">Belongs to the THOC5 family.</text>
</comment>
<feature type="coiled-coil region" evidence="4">
    <location>
        <begin position="109"/>
        <end position="143"/>
    </location>
</feature>
<dbReference type="GO" id="GO:0003729">
    <property type="term" value="F:mRNA binding"/>
    <property type="evidence" value="ECO:0007669"/>
    <property type="project" value="TreeGrafter"/>
</dbReference>
<reference evidence="5" key="1">
    <citation type="submission" date="2021-12" db="EMBL/GenBank/DDBJ databases">
        <authorList>
            <person name="King R."/>
        </authorList>
    </citation>
    <scope>NUCLEOTIDE SEQUENCE</scope>
</reference>
<evidence type="ECO:0000256" key="2">
    <source>
        <dbReference type="ARBA" id="ARBA00008044"/>
    </source>
</evidence>
<dbReference type="EMBL" id="OU963866">
    <property type="protein sequence ID" value="CAH0390406.1"/>
    <property type="molecule type" value="Genomic_DNA"/>
</dbReference>
<protein>
    <recommendedName>
        <fullName evidence="7">THO complex subunit 5</fullName>
    </recommendedName>
</protein>
<evidence type="ECO:0008006" key="7">
    <source>
        <dbReference type="Google" id="ProtNLM"/>
    </source>
</evidence>
<name>A0A9P0F3H4_BEMTA</name>
<comment type="subcellular location">
    <subcellularLocation>
        <location evidence="1">Nucleus</location>
    </subcellularLocation>
</comment>
<evidence type="ECO:0000256" key="1">
    <source>
        <dbReference type="ARBA" id="ARBA00004123"/>
    </source>
</evidence>
<dbReference type="PANTHER" id="PTHR13375:SF3">
    <property type="entry name" value="THO COMPLEX SUBUNIT 5 HOMOLOG"/>
    <property type="match status" value="1"/>
</dbReference>
<dbReference type="GO" id="GO:0000445">
    <property type="term" value="C:THO complex part of transcription export complex"/>
    <property type="evidence" value="ECO:0007669"/>
    <property type="project" value="TreeGrafter"/>
</dbReference>
<evidence type="ECO:0000313" key="6">
    <source>
        <dbReference type="Proteomes" id="UP001152759"/>
    </source>
</evidence>
<dbReference type="Pfam" id="PF09766">
    <property type="entry name" value="FmiP_Thoc5"/>
    <property type="match status" value="1"/>
</dbReference>
<proteinExistence type="inferred from homology"/>
<evidence type="ECO:0000313" key="5">
    <source>
        <dbReference type="EMBL" id="CAH0390406.1"/>
    </source>
</evidence>